<keyword evidence="7" id="KW-1185">Reference proteome</keyword>
<dbReference type="GO" id="GO:0000976">
    <property type="term" value="F:transcription cis-regulatory region binding"/>
    <property type="evidence" value="ECO:0007669"/>
    <property type="project" value="TreeGrafter"/>
</dbReference>
<evidence type="ECO:0000256" key="2">
    <source>
        <dbReference type="ARBA" id="ARBA00023125"/>
    </source>
</evidence>
<protein>
    <submittedName>
        <fullName evidence="6">Transcriptional regulator, TetR family</fullName>
    </submittedName>
</protein>
<keyword evidence="2 4" id="KW-0238">DNA-binding</keyword>
<dbReference type="Gene3D" id="1.10.357.10">
    <property type="entry name" value="Tetracycline Repressor, domain 2"/>
    <property type="match status" value="1"/>
</dbReference>
<dbReference type="PANTHER" id="PTHR30055:SF234">
    <property type="entry name" value="HTH-TYPE TRANSCRIPTIONAL REGULATOR BETI"/>
    <property type="match status" value="1"/>
</dbReference>
<feature type="domain" description="HTH tetR-type" evidence="5">
    <location>
        <begin position="1"/>
        <end position="61"/>
    </location>
</feature>
<dbReference type="InterPro" id="IPR050109">
    <property type="entry name" value="HTH-type_TetR-like_transc_reg"/>
</dbReference>
<dbReference type="InterPro" id="IPR001647">
    <property type="entry name" value="HTH_TetR"/>
</dbReference>
<dbReference type="OrthoDB" id="9808476at2"/>
<dbReference type="STRING" id="168384.SAMN05660368_01294"/>
<dbReference type="AlphaFoldDB" id="C6LB20"/>
<sequence>MDNRERILACALDLFYQRGYDAVGIQEICQRAGVTKPTMYHYFGSKYGLLETLLEQELGGFVDKLSQVAHFHTNVEQSLYGFATVMLDCANANYRAYLLMMSLSYSARENESYRAVQPYINRIHCLAVQLFDEAAPVLGNMNGRQEQFALGFLGLFNHYILYMGKKEASDLGVQVSEETKRSLIHQFMHGINS</sequence>
<dbReference type="PROSITE" id="PS50977">
    <property type="entry name" value="HTH_TETR_2"/>
    <property type="match status" value="1"/>
</dbReference>
<dbReference type="Pfam" id="PF00440">
    <property type="entry name" value="TetR_N"/>
    <property type="match status" value="1"/>
</dbReference>
<dbReference type="InterPro" id="IPR009057">
    <property type="entry name" value="Homeodomain-like_sf"/>
</dbReference>
<evidence type="ECO:0000259" key="5">
    <source>
        <dbReference type="PROSITE" id="PS50977"/>
    </source>
</evidence>
<dbReference type="SUPFAM" id="SSF46689">
    <property type="entry name" value="Homeodomain-like"/>
    <property type="match status" value="1"/>
</dbReference>
<evidence type="ECO:0000256" key="4">
    <source>
        <dbReference type="PROSITE-ProRule" id="PRU00335"/>
    </source>
</evidence>
<keyword evidence="1" id="KW-0805">Transcription regulation</keyword>
<dbReference type="eggNOG" id="COG1309">
    <property type="taxonomic scope" value="Bacteria"/>
</dbReference>
<keyword evidence="3" id="KW-0804">Transcription</keyword>
<dbReference type="Proteomes" id="UP000005561">
    <property type="component" value="Unassembled WGS sequence"/>
</dbReference>
<accession>C6LB20</accession>
<organism evidence="6 7">
    <name type="scientific">Marvinbryantia formatexigens DSM 14469</name>
    <dbReference type="NCBI Taxonomy" id="478749"/>
    <lineage>
        <taxon>Bacteria</taxon>
        <taxon>Bacillati</taxon>
        <taxon>Bacillota</taxon>
        <taxon>Clostridia</taxon>
        <taxon>Lachnospirales</taxon>
        <taxon>Lachnospiraceae</taxon>
        <taxon>Marvinbryantia</taxon>
    </lineage>
</organism>
<dbReference type="GO" id="GO:0003700">
    <property type="term" value="F:DNA-binding transcription factor activity"/>
    <property type="evidence" value="ECO:0007669"/>
    <property type="project" value="TreeGrafter"/>
</dbReference>
<gene>
    <name evidence="6" type="ORF">BRYFOR_05815</name>
</gene>
<feature type="DNA-binding region" description="H-T-H motif" evidence="4">
    <location>
        <begin position="24"/>
        <end position="43"/>
    </location>
</feature>
<proteinExistence type="predicted"/>
<dbReference type="RefSeq" id="WP_006860612.1">
    <property type="nucleotide sequence ID" value="NZ_ACCL02000003.1"/>
</dbReference>
<name>C6LB20_9FIRM</name>
<evidence type="ECO:0000313" key="7">
    <source>
        <dbReference type="Proteomes" id="UP000005561"/>
    </source>
</evidence>
<comment type="caution">
    <text evidence="6">The sequence shown here is derived from an EMBL/GenBank/DDBJ whole genome shotgun (WGS) entry which is preliminary data.</text>
</comment>
<reference evidence="6" key="1">
    <citation type="submission" date="2009-07" db="EMBL/GenBank/DDBJ databases">
        <authorList>
            <person name="Weinstock G."/>
            <person name="Sodergren E."/>
            <person name="Clifton S."/>
            <person name="Fulton L."/>
            <person name="Fulton B."/>
            <person name="Courtney L."/>
            <person name="Fronick C."/>
            <person name="Harrison M."/>
            <person name="Strong C."/>
            <person name="Farmer C."/>
            <person name="Delahaunty K."/>
            <person name="Markovic C."/>
            <person name="Hall O."/>
            <person name="Minx P."/>
            <person name="Tomlinson C."/>
            <person name="Mitreva M."/>
            <person name="Nelson J."/>
            <person name="Hou S."/>
            <person name="Wollam A."/>
            <person name="Pepin K.H."/>
            <person name="Johnson M."/>
            <person name="Bhonagiri V."/>
            <person name="Nash W.E."/>
            <person name="Warren W."/>
            <person name="Chinwalla A."/>
            <person name="Mardis E.R."/>
            <person name="Wilson R.K."/>
        </authorList>
    </citation>
    <scope>NUCLEOTIDE SEQUENCE [LARGE SCALE GENOMIC DNA]</scope>
    <source>
        <strain evidence="6">DSM 14469</strain>
    </source>
</reference>
<dbReference type="PANTHER" id="PTHR30055">
    <property type="entry name" value="HTH-TYPE TRANSCRIPTIONAL REGULATOR RUTR"/>
    <property type="match status" value="1"/>
</dbReference>
<dbReference type="PRINTS" id="PR00455">
    <property type="entry name" value="HTHTETR"/>
</dbReference>
<dbReference type="EMBL" id="ACCL02000003">
    <property type="protein sequence ID" value="EET62151.1"/>
    <property type="molecule type" value="Genomic_DNA"/>
</dbReference>
<evidence type="ECO:0000313" key="6">
    <source>
        <dbReference type="EMBL" id="EET62151.1"/>
    </source>
</evidence>
<evidence type="ECO:0000256" key="1">
    <source>
        <dbReference type="ARBA" id="ARBA00023015"/>
    </source>
</evidence>
<evidence type="ECO:0000256" key="3">
    <source>
        <dbReference type="ARBA" id="ARBA00023163"/>
    </source>
</evidence>